<sequence length="249" mass="28457">MSSFLDTIDRARVPRHVAIIMDGNGRWAMQQGMARAFGHQSAIGAVRDVTAAAAEIGVEYLTLYTFSTENWNRPEDEIKALMELFAVTIEKETPDLNKNNVRLVSIGDHDRLPEDAQRRLKNSIEITAQNTGLTLVLALSYSARWEIINAVKLFCQDVQSGKAKPEDLEDKMFDSYLTTKGIPDPDLLIRTSGEMRISNFLLWQLAYSELYFTNTLWPDFDKEQFYEAICDYQSRERRFGKTGLQLKTD</sequence>
<dbReference type="Pfam" id="PF01255">
    <property type="entry name" value="Prenyltransf"/>
    <property type="match status" value="1"/>
</dbReference>
<comment type="similarity">
    <text evidence="2">Belongs to the UPP synthase family.</text>
</comment>
<dbReference type="AlphaFoldDB" id="A0A170ZLJ9"/>
<feature type="binding site" evidence="2">
    <location>
        <position position="27"/>
    </location>
    <ligand>
        <name>substrate</name>
    </ligand>
</feature>
<name>A0A170ZLJ9_9BACT</name>
<feature type="binding site" evidence="2">
    <location>
        <position position="22"/>
    </location>
    <ligand>
        <name>Mg(2+)</name>
        <dbReference type="ChEBI" id="CHEBI:18420"/>
    </ligand>
</feature>
<accession>A0A170ZLJ9</accession>
<dbReference type="Gene3D" id="3.40.1180.10">
    <property type="entry name" value="Decaprenyl diphosphate synthase-like"/>
    <property type="match status" value="1"/>
</dbReference>
<feature type="binding site" evidence="2">
    <location>
        <position position="71"/>
    </location>
    <ligand>
        <name>substrate</name>
    </ligand>
</feature>
<evidence type="ECO:0000256" key="1">
    <source>
        <dbReference type="ARBA" id="ARBA00022679"/>
    </source>
</evidence>
<comment type="caution">
    <text evidence="3">The sequence shown here is derived from an EMBL/GenBank/DDBJ whole genome shotgun (WGS) entry which is preliminary data.</text>
</comment>
<dbReference type="GO" id="GO:0016094">
    <property type="term" value="P:polyprenol biosynthetic process"/>
    <property type="evidence" value="ECO:0007669"/>
    <property type="project" value="TreeGrafter"/>
</dbReference>
<dbReference type="CDD" id="cd00475">
    <property type="entry name" value="Cis_IPPS"/>
    <property type="match status" value="1"/>
</dbReference>
<dbReference type="FunFam" id="3.40.1180.10:FF:000001">
    <property type="entry name" value="(2E,6E)-farnesyl-diphosphate-specific ditrans,polycis-undecaprenyl-diphosphate synthase"/>
    <property type="match status" value="1"/>
</dbReference>
<feature type="binding site" evidence="2">
    <location>
        <begin position="67"/>
        <end position="69"/>
    </location>
    <ligand>
        <name>substrate</name>
    </ligand>
</feature>
<dbReference type="Proteomes" id="UP000076586">
    <property type="component" value="Unassembled WGS sequence"/>
</dbReference>
<comment type="cofactor">
    <cofactor evidence="2">
        <name>Mg(2+)</name>
        <dbReference type="ChEBI" id="CHEBI:18420"/>
    </cofactor>
    <text evidence="2">Binds 2 magnesium ions per subunit.</text>
</comment>
<evidence type="ECO:0000313" key="4">
    <source>
        <dbReference type="Proteomes" id="UP000076586"/>
    </source>
</evidence>
<reference evidence="4" key="1">
    <citation type="submission" date="2016-04" db="EMBL/GenBank/DDBJ databases">
        <title>Draft genome sequence of Paludibacter jiangxiensis strain NM7.</title>
        <authorList>
            <person name="Qiu Y."/>
            <person name="Matsuura N."/>
            <person name="Ohashi A."/>
            <person name="Tourlousse M.D."/>
            <person name="Sekiguchi Y."/>
        </authorList>
    </citation>
    <scope>NUCLEOTIDE SEQUENCE [LARGE SCALE GENOMIC DNA]</scope>
    <source>
        <strain evidence="4">NM7</strain>
    </source>
</reference>
<comment type="subunit">
    <text evidence="2">Homodimer.</text>
</comment>
<reference evidence="4" key="2">
    <citation type="journal article" date="2017" name="Genome Announc.">
        <title>Draft genome sequence of Paludibacter jiangxiensis NM7(T), a propionate-producing fermentative bacterium.</title>
        <authorList>
            <person name="Qiu Y.-L."/>
            <person name="Tourlousse D.M."/>
            <person name="Matsuura N."/>
            <person name="Ohashi A."/>
            <person name="Sekiguchi Y."/>
        </authorList>
    </citation>
    <scope>NUCLEOTIDE SEQUENCE [LARGE SCALE GENOMIC DNA]</scope>
    <source>
        <strain evidence="4">NM7</strain>
    </source>
</reference>
<keyword evidence="4" id="KW-1185">Reference proteome</keyword>
<dbReference type="GO" id="GO:0000287">
    <property type="term" value="F:magnesium ion binding"/>
    <property type="evidence" value="ECO:0007669"/>
    <property type="project" value="UniProtKB-UniRule"/>
</dbReference>
<feature type="binding site" evidence="2">
    <location>
        <position position="35"/>
    </location>
    <ligand>
        <name>substrate</name>
    </ligand>
</feature>
<dbReference type="NCBIfam" id="NF011405">
    <property type="entry name" value="PRK14830.1"/>
    <property type="match status" value="1"/>
</dbReference>
<keyword evidence="2" id="KW-0460">Magnesium</keyword>
<comment type="function">
    <text evidence="2">Catalyzes the condensation of isopentenyl diphosphate (IPP) with allylic pyrophosphates generating different type of terpenoids.</text>
</comment>
<proteinExistence type="inferred from homology"/>
<dbReference type="OrthoDB" id="4191603at2"/>
<dbReference type="SUPFAM" id="SSF64005">
    <property type="entry name" value="Undecaprenyl diphosphate synthase"/>
    <property type="match status" value="1"/>
</dbReference>
<feature type="binding site" evidence="2">
    <location>
        <begin position="196"/>
        <end position="198"/>
    </location>
    <ligand>
        <name>substrate</name>
    </ligand>
</feature>
<dbReference type="RefSeq" id="WP_068703427.1">
    <property type="nucleotide sequence ID" value="NZ_BDCR01000003.1"/>
</dbReference>
<evidence type="ECO:0000313" key="3">
    <source>
        <dbReference type="EMBL" id="GAT62796.1"/>
    </source>
</evidence>
<dbReference type="PROSITE" id="PS01066">
    <property type="entry name" value="UPP_SYNTHASE"/>
    <property type="match status" value="1"/>
</dbReference>
<dbReference type="STRING" id="681398.PJIAN_399"/>
<dbReference type="GO" id="GO:0045547">
    <property type="term" value="F:ditrans,polycis-polyprenyl diphosphate synthase [(2E,6E)-farnesyl diphosphate specific] activity"/>
    <property type="evidence" value="ECO:0007669"/>
    <property type="project" value="TreeGrafter"/>
</dbReference>
<gene>
    <name evidence="3" type="ORF">PJIAN_399</name>
</gene>
<dbReference type="InterPro" id="IPR001441">
    <property type="entry name" value="UPP_synth-like"/>
</dbReference>
<protein>
    <recommendedName>
        <fullName evidence="2">Isoprenyl transferase</fullName>
        <ecNumber evidence="2">2.5.1.-</ecNumber>
    </recommendedName>
</protein>
<organism evidence="3 4">
    <name type="scientific">Paludibacter jiangxiensis</name>
    <dbReference type="NCBI Taxonomy" id="681398"/>
    <lineage>
        <taxon>Bacteria</taxon>
        <taxon>Pseudomonadati</taxon>
        <taxon>Bacteroidota</taxon>
        <taxon>Bacteroidia</taxon>
        <taxon>Bacteroidales</taxon>
        <taxon>Paludibacteraceae</taxon>
        <taxon>Paludibacter</taxon>
    </lineage>
</organism>
<feature type="binding site" evidence="2">
    <location>
        <position position="73"/>
    </location>
    <ligand>
        <name>substrate</name>
    </ligand>
</feature>
<feature type="binding site" evidence="2">
    <location>
        <position position="39"/>
    </location>
    <ligand>
        <name>substrate</name>
    </ligand>
</feature>
<keyword evidence="2" id="KW-0479">Metal-binding</keyword>
<dbReference type="HAMAP" id="MF_01139">
    <property type="entry name" value="ISPT"/>
    <property type="match status" value="1"/>
</dbReference>
<feature type="binding site" evidence="2">
    <location>
        <position position="209"/>
    </location>
    <ligand>
        <name>Mg(2+)</name>
        <dbReference type="ChEBI" id="CHEBI:18420"/>
    </ligand>
</feature>
<keyword evidence="1 2" id="KW-0808">Transferase</keyword>
<feature type="binding site" evidence="2">
    <location>
        <begin position="23"/>
        <end position="26"/>
    </location>
    <ligand>
        <name>substrate</name>
    </ligand>
</feature>
<dbReference type="PANTHER" id="PTHR10291:SF0">
    <property type="entry name" value="DEHYDRODOLICHYL DIPHOSPHATE SYNTHASE 2"/>
    <property type="match status" value="1"/>
</dbReference>
<dbReference type="NCBIfam" id="TIGR00055">
    <property type="entry name" value="uppS"/>
    <property type="match status" value="1"/>
</dbReference>
<evidence type="ECO:0000256" key="2">
    <source>
        <dbReference type="HAMAP-Rule" id="MF_01139"/>
    </source>
</evidence>
<dbReference type="EC" id="2.5.1.-" evidence="2"/>
<dbReference type="PANTHER" id="PTHR10291">
    <property type="entry name" value="DEHYDRODOLICHYL DIPHOSPHATE SYNTHASE FAMILY MEMBER"/>
    <property type="match status" value="1"/>
</dbReference>
<feature type="binding site" evidence="2">
    <location>
        <position position="190"/>
    </location>
    <ligand>
        <name>substrate</name>
    </ligand>
</feature>
<dbReference type="InterPro" id="IPR036424">
    <property type="entry name" value="UPP_synth-like_sf"/>
</dbReference>
<dbReference type="EMBL" id="BDCR01000003">
    <property type="protein sequence ID" value="GAT62796.1"/>
    <property type="molecule type" value="Genomic_DNA"/>
</dbReference>
<dbReference type="InterPro" id="IPR018520">
    <property type="entry name" value="UPP_synth-like_CS"/>
</dbReference>
<feature type="active site" description="Proton acceptor" evidence="2">
    <location>
        <position position="70"/>
    </location>
</feature>
<feature type="active site" evidence="2">
    <location>
        <position position="22"/>
    </location>
</feature>